<feature type="non-terminal residue" evidence="1">
    <location>
        <position position="1"/>
    </location>
</feature>
<proteinExistence type="predicted"/>
<sequence length="45" mass="4789">QLSLPEKSYEALDGMVAHVESIVKALELPYASSDSAAATCPSPRR</sequence>
<gene>
    <name evidence="1" type="ORF">LEA_20434</name>
</gene>
<dbReference type="EMBL" id="AJWY01014045">
    <property type="protein sequence ID" value="EKC44892.1"/>
    <property type="molecule type" value="Genomic_DNA"/>
</dbReference>
<protein>
    <submittedName>
        <fullName evidence="1">Uncharacterized protein</fullName>
    </submittedName>
</protein>
<name>K1R7D4_9ZZZZ</name>
<evidence type="ECO:0000313" key="1">
    <source>
        <dbReference type="EMBL" id="EKC44892.1"/>
    </source>
</evidence>
<comment type="caution">
    <text evidence="1">The sequence shown here is derived from an EMBL/GenBank/DDBJ whole genome shotgun (WGS) entry which is preliminary data.</text>
</comment>
<accession>K1R7D4</accession>
<dbReference type="AlphaFoldDB" id="K1R7D4"/>
<reference evidence="1" key="1">
    <citation type="journal article" date="2013" name="Environ. Microbiol.">
        <title>Microbiota from the distal guts of lean and obese adolescents exhibit partial functional redundancy besides clear differences in community structure.</title>
        <authorList>
            <person name="Ferrer M."/>
            <person name="Ruiz A."/>
            <person name="Lanza F."/>
            <person name="Haange S.B."/>
            <person name="Oberbach A."/>
            <person name="Till H."/>
            <person name="Bargiela R."/>
            <person name="Campoy C."/>
            <person name="Segura M.T."/>
            <person name="Richter M."/>
            <person name="von Bergen M."/>
            <person name="Seifert J."/>
            <person name="Suarez A."/>
        </authorList>
    </citation>
    <scope>NUCLEOTIDE SEQUENCE</scope>
</reference>
<organism evidence="1">
    <name type="scientific">human gut metagenome</name>
    <dbReference type="NCBI Taxonomy" id="408170"/>
    <lineage>
        <taxon>unclassified sequences</taxon>
        <taxon>metagenomes</taxon>
        <taxon>organismal metagenomes</taxon>
    </lineage>
</organism>